<gene>
    <name evidence="6" type="ORF">SAMN05421541_105460</name>
</gene>
<dbReference type="SUPFAM" id="SSF51679">
    <property type="entry name" value="Bacterial luciferase-like"/>
    <property type="match status" value="1"/>
</dbReference>
<dbReference type="InterPro" id="IPR050172">
    <property type="entry name" value="SsuD_RutA_monooxygenase"/>
</dbReference>
<sequence length="352" mass="37138">MAGRERSADPDRLAFASGDAGRARAGGRRVRCDAWPAVAGRGAAAAVRLLFMLISFGCPVSGAWAQPETLTLIARQAEELGYHGLWAFQRLLVGRGQDLAPAYHSVLDPVVALTWAAAATSRIRLGVSVINLPYVAPAYLAKQASSLDRLSGGRFDLGLGTGWSEAEFTATGSDPNPRGPRTEEYLAALTALFSGEEAEFGGRFYRVPASRMLPAPAQAGGPPVLLGGTADAALRRAGRIAAGWVSSSRTTLPEIARGVRIVREAAESAGRDPDSLRIVVRGVVQPGRRDESIPLSGDWAQIRAGAERYAEAGATELFYEPNWDPRIGGLDADPRVAAELGAEVLAGLAPHH</sequence>
<dbReference type="GO" id="GO:0008726">
    <property type="term" value="F:alkanesulfonate monooxygenase activity"/>
    <property type="evidence" value="ECO:0007669"/>
    <property type="project" value="TreeGrafter"/>
</dbReference>
<evidence type="ECO:0000256" key="2">
    <source>
        <dbReference type="ARBA" id="ARBA00022643"/>
    </source>
</evidence>
<keyword evidence="1" id="KW-0285">Flavoprotein</keyword>
<dbReference type="Proteomes" id="UP000199645">
    <property type="component" value="Unassembled WGS sequence"/>
</dbReference>
<evidence type="ECO:0000256" key="3">
    <source>
        <dbReference type="ARBA" id="ARBA00023002"/>
    </source>
</evidence>
<evidence type="ECO:0000313" key="7">
    <source>
        <dbReference type="Proteomes" id="UP000199645"/>
    </source>
</evidence>
<dbReference type="AlphaFoldDB" id="A0A1I2FM18"/>
<keyword evidence="3" id="KW-0560">Oxidoreductase</keyword>
<keyword evidence="2" id="KW-0288">FMN</keyword>
<protein>
    <submittedName>
        <fullName evidence="6">Probable F420-dependent oxidoreductase, Rv2161c family</fullName>
    </submittedName>
</protein>
<dbReference type="InterPro" id="IPR036661">
    <property type="entry name" value="Luciferase-like_sf"/>
</dbReference>
<dbReference type="Gene3D" id="3.20.20.30">
    <property type="entry name" value="Luciferase-like domain"/>
    <property type="match status" value="1"/>
</dbReference>
<keyword evidence="7" id="KW-1185">Reference proteome</keyword>
<evidence type="ECO:0000256" key="4">
    <source>
        <dbReference type="ARBA" id="ARBA00023033"/>
    </source>
</evidence>
<dbReference type="PANTHER" id="PTHR42847:SF4">
    <property type="entry name" value="ALKANESULFONATE MONOOXYGENASE-RELATED"/>
    <property type="match status" value="1"/>
</dbReference>
<keyword evidence="4" id="KW-0503">Monooxygenase</keyword>
<dbReference type="PANTHER" id="PTHR42847">
    <property type="entry name" value="ALKANESULFONATE MONOOXYGENASE"/>
    <property type="match status" value="1"/>
</dbReference>
<dbReference type="InterPro" id="IPR019921">
    <property type="entry name" value="Lucif-like_OxRdtase_Rv2161c"/>
</dbReference>
<dbReference type="NCBIfam" id="TIGR03619">
    <property type="entry name" value="F420_Rv2161c"/>
    <property type="match status" value="1"/>
</dbReference>
<evidence type="ECO:0000313" key="6">
    <source>
        <dbReference type="EMBL" id="SFF05461.1"/>
    </source>
</evidence>
<dbReference type="STRING" id="35752.SAMN05421541_105460"/>
<dbReference type="GO" id="GO:0046306">
    <property type="term" value="P:alkanesulfonate catabolic process"/>
    <property type="evidence" value="ECO:0007669"/>
    <property type="project" value="TreeGrafter"/>
</dbReference>
<proteinExistence type="predicted"/>
<dbReference type="Pfam" id="PF00296">
    <property type="entry name" value="Bac_luciferase"/>
    <property type="match status" value="1"/>
</dbReference>
<evidence type="ECO:0000259" key="5">
    <source>
        <dbReference type="Pfam" id="PF00296"/>
    </source>
</evidence>
<dbReference type="InterPro" id="IPR011251">
    <property type="entry name" value="Luciferase-like_dom"/>
</dbReference>
<evidence type="ECO:0000256" key="1">
    <source>
        <dbReference type="ARBA" id="ARBA00022630"/>
    </source>
</evidence>
<dbReference type="EMBL" id="FONV01000005">
    <property type="protein sequence ID" value="SFF05461.1"/>
    <property type="molecule type" value="Genomic_DNA"/>
</dbReference>
<reference evidence="6 7" key="1">
    <citation type="submission" date="2016-10" db="EMBL/GenBank/DDBJ databases">
        <authorList>
            <person name="de Groot N.N."/>
        </authorList>
    </citation>
    <scope>NUCLEOTIDE SEQUENCE [LARGE SCALE GENOMIC DNA]</scope>
    <source>
        <strain evidence="6 7">DSM 43019</strain>
    </source>
</reference>
<organism evidence="6 7">
    <name type="scientific">Actinoplanes philippinensis</name>
    <dbReference type="NCBI Taxonomy" id="35752"/>
    <lineage>
        <taxon>Bacteria</taxon>
        <taxon>Bacillati</taxon>
        <taxon>Actinomycetota</taxon>
        <taxon>Actinomycetes</taxon>
        <taxon>Micromonosporales</taxon>
        <taxon>Micromonosporaceae</taxon>
        <taxon>Actinoplanes</taxon>
    </lineage>
</organism>
<accession>A0A1I2FM18</accession>
<feature type="domain" description="Luciferase-like" evidence="5">
    <location>
        <begin position="66"/>
        <end position="291"/>
    </location>
</feature>
<name>A0A1I2FM18_9ACTN</name>